<sequence length="427" mass="47167">MRKFLATLTAASMIMLAACGGEGTGSKATGKSGSGEKVIEVWHIEPGEREKYFENVVAQFEQDHPGTKVKLVRIPNDAYKQKLSVAMSGGNPPDVFQSWGGGWLKNFVDQGNVLDITDQVDQDLYLENAIANTKFDEKVYGVPLGISTDVMFYNKEIFAKYNLKEPKTYEEFVQVIETLKENKIIPIALTNKTKWPGAYFFMNFVGRIAGPELFDSAFKRTGSGFDDPAFIQAGEYIQELVKMEAFNPGANGIPVDEGRGRQLLYTGEAAMMDMTTSFINNIRAENPDFEKKLGFFPFPTVPDGKGIQTEIGAATGPVFSVSKSAKEPDLAAQLINELTTKENAQIYTDKTGSLTAIKGAIPTDETMKPLYELIQNATFMQMPYDQTLPPELAELHKDTTQALFGLTMTPKEAGKKMEAKAKEMLDK</sequence>
<dbReference type="RefSeq" id="WP_049680156.1">
    <property type="nucleotide sequence ID" value="NZ_LFZW01000001.1"/>
</dbReference>
<organism evidence="5 6">
    <name type="scientific">Peribacillus loiseleuriae</name>
    <dbReference type="NCBI Taxonomy" id="1679170"/>
    <lineage>
        <taxon>Bacteria</taxon>
        <taxon>Bacillati</taxon>
        <taxon>Bacillota</taxon>
        <taxon>Bacilli</taxon>
        <taxon>Bacillales</taxon>
        <taxon>Bacillaceae</taxon>
        <taxon>Peribacillus</taxon>
    </lineage>
</organism>
<evidence type="ECO:0000256" key="2">
    <source>
        <dbReference type="ARBA" id="ARBA00022448"/>
    </source>
</evidence>
<dbReference type="Gene3D" id="3.40.190.10">
    <property type="entry name" value="Periplasmic binding protein-like II"/>
    <property type="match status" value="2"/>
</dbReference>
<keyword evidence="3 4" id="KW-0732">Signal</keyword>
<dbReference type="PATRIC" id="fig|1679170.3.peg.919"/>
<dbReference type="GO" id="GO:0015768">
    <property type="term" value="P:maltose transport"/>
    <property type="evidence" value="ECO:0007669"/>
    <property type="project" value="TreeGrafter"/>
</dbReference>
<dbReference type="Proteomes" id="UP000037146">
    <property type="component" value="Unassembled WGS sequence"/>
</dbReference>
<feature type="signal peptide" evidence="4">
    <location>
        <begin position="1"/>
        <end position="17"/>
    </location>
</feature>
<dbReference type="InterPro" id="IPR006059">
    <property type="entry name" value="SBP"/>
</dbReference>
<dbReference type="GO" id="GO:0055052">
    <property type="term" value="C:ATP-binding cassette (ABC) transporter complex, substrate-binding subunit-containing"/>
    <property type="evidence" value="ECO:0007669"/>
    <property type="project" value="TreeGrafter"/>
</dbReference>
<protein>
    <submittedName>
        <fullName evidence="5">Sugar ABC transporter substrate-binding protein</fullName>
    </submittedName>
</protein>
<comment type="caution">
    <text evidence="5">The sequence shown here is derived from an EMBL/GenBank/DDBJ whole genome shotgun (WGS) entry which is preliminary data.</text>
</comment>
<name>A0A0K9GQ98_9BACI</name>
<dbReference type="OrthoDB" id="9798191at2"/>
<reference evidence="6" key="1">
    <citation type="submission" date="2015-07" db="EMBL/GenBank/DDBJ databases">
        <title>Genome sequencing project for genomic taxonomy and phylogenomics of Bacillus-like bacteria.</title>
        <authorList>
            <person name="Liu B."/>
            <person name="Wang J."/>
            <person name="Zhu Y."/>
            <person name="Liu G."/>
            <person name="Chen Q."/>
            <person name="Chen Z."/>
            <person name="Lan J."/>
            <person name="Che J."/>
            <person name="Ge C."/>
            <person name="Shi H."/>
            <person name="Pan Z."/>
            <person name="Liu X."/>
        </authorList>
    </citation>
    <scope>NUCLEOTIDE SEQUENCE [LARGE SCALE GENOMIC DNA]</scope>
    <source>
        <strain evidence="6">FJAT-27997</strain>
    </source>
</reference>
<feature type="chain" id="PRO_5038617265" evidence="4">
    <location>
        <begin position="18"/>
        <end position="427"/>
    </location>
</feature>
<evidence type="ECO:0000256" key="1">
    <source>
        <dbReference type="ARBA" id="ARBA00008520"/>
    </source>
</evidence>
<comment type="similarity">
    <text evidence="1">Belongs to the bacterial solute-binding protein 1 family.</text>
</comment>
<evidence type="ECO:0000313" key="5">
    <source>
        <dbReference type="EMBL" id="KMY48830.1"/>
    </source>
</evidence>
<accession>A0A0K9GQ98</accession>
<evidence type="ECO:0000256" key="4">
    <source>
        <dbReference type="SAM" id="SignalP"/>
    </source>
</evidence>
<evidence type="ECO:0000313" key="6">
    <source>
        <dbReference type="Proteomes" id="UP000037146"/>
    </source>
</evidence>
<dbReference type="PROSITE" id="PS51257">
    <property type="entry name" value="PROKAR_LIPOPROTEIN"/>
    <property type="match status" value="1"/>
</dbReference>
<dbReference type="PANTHER" id="PTHR30061">
    <property type="entry name" value="MALTOSE-BINDING PERIPLASMIC PROTEIN"/>
    <property type="match status" value="1"/>
</dbReference>
<proteinExistence type="inferred from homology"/>
<dbReference type="STRING" id="1679170.AC625_04300"/>
<dbReference type="PANTHER" id="PTHR30061:SF50">
    <property type="entry name" value="MALTOSE_MALTODEXTRIN-BINDING PERIPLASMIC PROTEIN"/>
    <property type="match status" value="1"/>
</dbReference>
<dbReference type="GO" id="GO:0042956">
    <property type="term" value="P:maltodextrin transmembrane transport"/>
    <property type="evidence" value="ECO:0007669"/>
    <property type="project" value="TreeGrafter"/>
</dbReference>
<dbReference type="AlphaFoldDB" id="A0A0K9GQ98"/>
<dbReference type="Pfam" id="PF01547">
    <property type="entry name" value="SBP_bac_1"/>
    <property type="match status" value="1"/>
</dbReference>
<evidence type="ECO:0000256" key="3">
    <source>
        <dbReference type="ARBA" id="ARBA00022729"/>
    </source>
</evidence>
<dbReference type="GO" id="GO:1901982">
    <property type="term" value="F:maltose binding"/>
    <property type="evidence" value="ECO:0007669"/>
    <property type="project" value="TreeGrafter"/>
</dbReference>
<keyword evidence="2" id="KW-0813">Transport</keyword>
<dbReference type="SUPFAM" id="SSF53850">
    <property type="entry name" value="Periplasmic binding protein-like II"/>
    <property type="match status" value="1"/>
</dbReference>
<gene>
    <name evidence="5" type="ORF">AC625_04300</name>
</gene>
<keyword evidence="6" id="KW-1185">Reference proteome</keyword>
<dbReference type="EMBL" id="LFZW01000001">
    <property type="protein sequence ID" value="KMY48830.1"/>
    <property type="molecule type" value="Genomic_DNA"/>
</dbReference>